<dbReference type="GO" id="GO:0005509">
    <property type="term" value="F:calcium ion binding"/>
    <property type="evidence" value="ECO:0007669"/>
    <property type="project" value="InterPro"/>
</dbReference>
<sequence length="159" mass="17738">MVMSVDDNNDGELNAPEFADFERIVRARAVDTSKKALKVVDRDGSGTITMDEAKRIAFDHYGFDEKILGPFFAQADENEDGQLDAVEFAGFRSVIRNKAVKNAIEVMQHRLFLTQSILLVALQQAVLSVTAVQKSERRVKALMETAYKRRGTLLMNGKG</sequence>
<gene>
    <name evidence="3" type="ORF">GPUH_LOCUS6413</name>
</gene>
<dbReference type="PROSITE" id="PS00018">
    <property type="entry name" value="EF_HAND_1"/>
    <property type="match status" value="1"/>
</dbReference>
<evidence type="ECO:0000259" key="2">
    <source>
        <dbReference type="PROSITE" id="PS50222"/>
    </source>
</evidence>
<organism evidence="5">
    <name type="scientific">Gongylonema pulchrum</name>
    <dbReference type="NCBI Taxonomy" id="637853"/>
    <lineage>
        <taxon>Eukaryota</taxon>
        <taxon>Metazoa</taxon>
        <taxon>Ecdysozoa</taxon>
        <taxon>Nematoda</taxon>
        <taxon>Chromadorea</taxon>
        <taxon>Rhabditida</taxon>
        <taxon>Spirurina</taxon>
        <taxon>Spiruromorpha</taxon>
        <taxon>Spiruroidea</taxon>
        <taxon>Gongylonematidae</taxon>
        <taxon>Gongylonema</taxon>
    </lineage>
</organism>
<dbReference type="WBParaSite" id="GPUH_0000642301-mRNA-1">
    <property type="protein sequence ID" value="GPUH_0000642301-mRNA-1"/>
    <property type="gene ID" value="GPUH_0000642301"/>
</dbReference>
<reference evidence="5" key="1">
    <citation type="submission" date="2016-06" db="UniProtKB">
        <authorList>
            <consortium name="WormBaseParasite"/>
        </authorList>
    </citation>
    <scope>IDENTIFICATION</scope>
</reference>
<evidence type="ECO:0000313" key="5">
    <source>
        <dbReference type="WBParaSite" id="GPUH_0000642301-mRNA-1"/>
    </source>
</evidence>
<evidence type="ECO:0000256" key="1">
    <source>
        <dbReference type="ARBA" id="ARBA00022837"/>
    </source>
</evidence>
<dbReference type="OrthoDB" id="26525at2759"/>
<dbReference type="CDD" id="cd00051">
    <property type="entry name" value="EFh"/>
    <property type="match status" value="1"/>
</dbReference>
<dbReference type="Pfam" id="PF13202">
    <property type="entry name" value="EF-hand_5"/>
    <property type="match status" value="2"/>
</dbReference>
<dbReference type="PROSITE" id="PS50222">
    <property type="entry name" value="EF_HAND_2"/>
    <property type="match status" value="1"/>
</dbReference>
<keyword evidence="1" id="KW-0106">Calcium</keyword>
<dbReference type="SUPFAM" id="SSF47473">
    <property type="entry name" value="EF-hand"/>
    <property type="match status" value="1"/>
</dbReference>
<feature type="domain" description="EF-hand" evidence="2">
    <location>
        <begin position="28"/>
        <end position="63"/>
    </location>
</feature>
<name>A0A183DCH3_9BILA</name>
<reference evidence="3 4" key="2">
    <citation type="submission" date="2018-11" db="EMBL/GenBank/DDBJ databases">
        <authorList>
            <consortium name="Pathogen Informatics"/>
        </authorList>
    </citation>
    <scope>NUCLEOTIDE SEQUENCE [LARGE SCALE GENOMIC DNA]</scope>
</reference>
<dbReference type="InterPro" id="IPR002048">
    <property type="entry name" value="EF_hand_dom"/>
</dbReference>
<dbReference type="Proteomes" id="UP000271098">
    <property type="component" value="Unassembled WGS sequence"/>
</dbReference>
<dbReference type="InterPro" id="IPR011992">
    <property type="entry name" value="EF-hand-dom_pair"/>
</dbReference>
<dbReference type="InterPro" id="IPR018247">
    <property type="entry name" value="EF_Hand_1_Ca_BS"/>
</dbReference>
<keyword evidence="4" id="KW-1185">Reference proteome</keyword>
<dbReference type="EMBL" id="UYRT01015009">
    <property type="protein sequence ID" value="VDK54624.1"/>
    <property type="molecule type" value="Genomic_DNA"/>
</dbReference>
<accession>A0A183DCH3</accession>
<evidence type="ECO:0000313" key="4">
    <source>
        <dbReference type="Proteomes" id="UP000271098"/>
    </source>
</evidence>
<dbReference type="Gene3D" id="1.10.238.10">
    <property type="entry name" value="EF-hand"/>
    <property type="match status" value="1"/>
</dbReference>
<proteinExistence type="predicted"/>
<evidence type="ECO:0000313" key="3">
    <source>
        <dbReference type="EMBL" id="VDK54624.1"/>
    </source>
</evidence>
<dbReference type="AlphaFoldDB" id="A0A183DCH3"/>
<protein>
    <submittedName>
        <fullName evidence="5">EF-hand domain-containing protein</fullName>
    </submittedName>
</protein>